<dbReference type="GO" id="GO:0006751">
    <property type="term" value="P:glutathione catabolic process"/>
    <property type="evidence" value="ECO:0007669"/>
    <property type="project" value="InterPro"/>
</dbReference>
<feature type="binding site" evidence="1">
    <location>
        <position position="53"/>
    </location>
    <ligand>
        <name>L-glutamate</name>
        <dbReference type="ChEBI" id="CHEBI:29985"/>
    </ligand>
</feature>
<dbReference type="Proteomes" id="UP000008141">
    <property type="component" value="Unassembled WGS sequence"/>
</dbReference>
<dbReference type="PANTHER" id="PTHR11686:SF9">
    <property type="entry name" value="RE13973P"/>
    <property type="match status" value="1"/>
</dbReference>
<dbReference type="InterPro" id="IPR029055">
    <property type="entry name" value="Ntn_hydrolases_N"/>
</dbReference>
<gene>
    <name evidence="2" type="ORF">CHLNCDRAFT_141864</name>
</gene>
<dbReference type="SUPFAM" id="SSF56235">
    <property type="entry name" value="N-terminal nucleophile aminohydrolases (Ntn hydrolases)"/>
    <property type="match status" value="1"/>
</dbReference>
<reference evidence="2 3" key="1">
    <citation type="journal article" date="2010" name="Plant Cell">
        <title>The Chlorella variabilis NC64A genome reveals adaptation to photosymbiosis, coevolution with viruses, and cryptic sex.</title>
        <authorList>
            <person name="Blanc G."/>
            <person name="Duncan G."/>
            <person name="Agarkova I."/>
            <person name="Borodovsky M."/>
            <person name="Gurnon J."/>
            <person name="Kuo A."/>
            <person name="Lindquist E."/>
            <person name="Lucas S."/>
            <person name="Pangilinan J."/>
            <person name="Polle J."/>
            <person name="Salamov A."/>
            <person name="Terry A."/>
            <person name="Yamada T."/>
            <person name="Dunigan D.D."/>
            <person name="Grigoriev I.V."/>
            <person name="Claverie J.M."/>
            <person name="Van Etten J.L."/>
        </authorList>
    </citation>
    <scope>NUCLEOTIDE SEQUENCE [LARGE SCALE GENOMIC DNA]</scope>
    <source>
        <strain evidence="2 3">NC64A</strain>
    </source>
</reference>
<dbReference type="InterPro" id="IPR043137">
    <property type="entry name" value="GGT_ssub_C"/>
</dbReference>
<dbReference type="GO" id="GO:0005886">
    <property type="term" value="C:plasma membrane"/>
    <property type="evidence" value="ECO:0007669"/>
    <property type="project" value="TreeGrafter"/>
</dbReference>
<evidence type="ECO:0008006" key="4">
    <source>
        <dbReference type="Google" id="ProtNLM"/>
    </source>
</evidence>
<proteinExistence type="predicted"/>
<organism evidence="3">
    <name type="scientific">Chlorella variabilis</name>
    <name type="common">Green alga</name>
    <dbReference type="NCBI Taxonomy" id="554065"/>
    <lineage>
        <taxon>Eukaryota</taxon>
        <taxon>Viridiplantae</taxon>
        <taxon>Chlorophyta</taxon>
        <taxon>core chlorophytes</taxon>
        <taxon>Trebouxiophyceae</taxon>
        <taxon>Chlorellales</taxon>
        <taxon>Chlorellaceae</taxon>
        <taxon>Chlorella clade</taxon>
        <taxon>Chlorella</taxon>
    </lineage>
</organism>
<dbReference type="OrthoDB" id="2015213at2759"/>
<dbReference type="AlphaFoldDB" id="E1Z779"/>
<dbReference type="Gene3D" id="3.60.20.40">
    <property type="match status" value="1"/>
</dbReference>
<dbReference type="Pfam" id="PF01019">
    <property type="entry name" value="G_glu_transpept"/>
    <property type="match status" value="1"/>
</dbReference>
<protein>
    <recommendedName>
        <fullName evidence="4">Gamma-glutamyltranspeptidase</fullName>
    </recommendedName>
</protein>
<accession>E1Z779</accession>
<dbReference type="MEROPS" id="T03.001"/>
<dbReference type="GO" id="GO:0036374">
    <property type="term" value="F:glutathione hydrolase activity"/>
    <property type="evidence" value="ECO:0007669"/>
    <property type="project" value="InterPro"/>
</dbReference>
<sequence length="157" mass="16548">MDDFSTPGQPNVYGISPSPANFIRPGKRPFSSMSPLIAERGGQLVLAIGASGGPRIISAVLQAAVRLLAYGEGLFAAVANPRLHHQLAPDSLYVEDWNATGVAFHYDSGMAQLLKARGHRIAATKWGAITQAVYRDADSDTLHAVSDPRKDGAPAAA</sequence>
<name>E1Z779_CHLVA</name>
<evidence type="ECO:0000313" key="3">
    <source>
        <dbReference type="Proteomes" id="UP000008141"/>
    </source>
</evidence>
<dbReference type="PANTHER" id="PTHR11686">
    <property type="entry name" value="GAMMA GLUTAMYL TRANSPEPTIDASE"/>
    <property type="match status" value="1"/>
</dbReference>
<evidence type="ECO:0000313" key="2">
    <source>
        <dbReference type="EMBL" id="EFN58125.1"/>
    </source>
</evidence>
<feature type="binding site" evidence="1">
    <location>
        <begin position="31"/>
        <end position="32"/>
    </location>
    <ligand>
        <name>L-glutamate</name>
        <dbReference type="ChEBI" id="CHEBI:29985"/>
    </ligand>
</feature>
<dbReference type="STRING" id="554065.E1Z779"/>
<dbReference type="eggNOG" id="KOG2410">
    <property type="taxonomic scope" value="Eukaryota"/>
</dbReference>
<dbReference type="OMA" id="PRIPYVE"/>
<dbReference type="InterPro" id="IPR000101">
    <property type="entry name" value="GGT_peptidase"/>
</dbReference>
<dbReference type="PRINTS" id="PR01210">
    <property type="entry name" value="GGTRANSPTASE"/>
</dbReference>
<dbReference type="EMBL" id="GL433838">
    <property type="protein sequence ID" value="EFN58125.1"/>
    <property type="molecule type" value="Genomic_DNA"/>
</dbReference>
<dbReference type="GeneID" id="17357530"/>
<dbReference type="InParanoid" id="E1Z779"/>
<evidence type="ECO:0000256" key="1">
    <source>
        <dbReference type="PIRSR" id="PIRSR600101-2"/>
    </source>
</evidence>
<dbReference type="RefSeq" id="XP_005850227.1">
    <property type="nucleotide sequence ID" value="XM_005850165.1"/>
</dbReference>
<dbReference type="KEGG" id="cvr:CHLNCDRAFT_141864"/>
<keyword evidence="3" id="KW-1185">Reference proteome</keyword>
<feature type="binding site" evidence="1">
    <location>
        <position position="3"/>
    </location>
    <ligand>
        <name>L-glutamate</name>
        <dbReference type="ChEBI" id="CHEBI:29985"/>
    </ligand>
</feature>